<dbReference type="InterPro" id="IPR056002">
    <property type="entry name" value="DUF7580"/>
</dbReference>
<dbReference type="PANTHER" id="PTHR35186:SF4">
    <property type="entry name" value="PRION-INHIBITION AND PROPAGATION HELO DOMAIN-CONTAINING PROTEIN"/>
    <property type="match status" value="1"/>
</dbReference>
<name>A0AAN7AGM0_9PEZI</name>
<feature type="domain" description="DUF7580" evidence="1">
    <location>
        <begin position="221"/>
        <end position="546"/>
    </location>
</feature>
<accession>A0AAN7AGM0</accession>
<keyword evidence="3" id="KW-1185">Reference proteome</keyword>
<reference evidence="2" key="1">
    <citation type="journal article" date="2023" name="Mol. Phylogenet. Evol.">
        <title>Genome-scale phylogeny and comparative genomics of the fungal order Sordariales.</title>
        <authorList>
            <person name="Hensen N."/>
            <person name="Bonometti L."/>
            <person name="Westerberg I."/>
            <person name="Brannstrom I.O."/>
            <person name="Guillou S."/>
            <person name="Cros-Aarteil S."/>
            <person name="Calhoun S."/>
            <person name="Haridas S."/>
            <person name="Kuo A."/>
            <person name="Mondo S."/>
            <person name="Pangilinan J."/>
            <person name="Riley R."/>
            <person name="LaButti K."/>
            <person name="Andreopoulos B."/>
            <person name="Lipzen A."/>
            <person name="Chen C."/>
            <person name="Yan M."/>
            <person name="Daum C."/>
            <person name="Ng V."/>
            <person name="Clum A."/>
            <person name="Steindorff A."/>
            <person name="Ohm R.A."/>
            <person name="Martin F."/>
            <person name="Silar P."/>
            <person name="Natvig D.O."/>
            <person name="Lalanne C."/>
            <person name="Gautier V."/>
            <person name="Ament-Velasquez S.L."/>
            <person name="Kruys A."/>
            <person name="Hutchinson M.I."/>
            <person name="Powell A.J."/>
            <person name="Barry K."/>
            <person name="Miller A.N."/>
            <person name="Grigoriev I.V."/>
            <person name="Debuchy R."/>
            <person name="Gladieux P."/>
            <person name="Hiltunen Thoren M."/>
            <person name="Johannesson H."/>
        </authorList>
    </citation>
    <scope>NUCLEOTIDE SEQUENCE</scope>
    <source>
        <strain evidence="2">PSN309</strain>
    </source>
</reference>
<protein>
    <recommendedName>
        <fullName evidence="1">DUF7580 domain-containing protein</fullName>
    </recommendedName>
</protein>
<dbReference type="Pfam" id="PF24476">
    <property type="entry name" value="DUF7580"/>
    <property type="match status" value="1"/>
</dbReference>
<sequence length="556" mass="63255">MSGLEITGVVLGVIPLFIAVSKAYGRQIGAVKHAASSKKSAQDIPPFIHKLKHLTKSVEEELDNLISCLSTLSQAEKEDFKTRDLVQWTENTHAELSRALQIFFPRPGDYEAFQRIIKGVMHALYRLVTKSRFLNIEQLQRKDPLKMIQKLKELQRDYNVSQMEFSERFKFFRSERGLNKCLKGLDYWRLELEKLMKKATPGRLTLSPPSPVVGPLPSYTPVREITKCLFASLHDRWDCNCVSANTALLSAHEARFSLADCVCPGTLSQDILEVGFHFIISTVAGQMARQWVEALVTAPIDARKVQGMYKDKESVTQICVATTRLADTPRCWTLVVERADPSLAQTQCSKVWRTHPCDKRFHPPGGLETARSLKAWLADPKNRPPEADIRILARTLSYSLLQLHESPWLGKQWNKNHLFFLCKPNGLPDLHKPYMNISFDEFPQTIETSNMDVMHSNPGILNLGILLIELHEWSPLDTPATEISLSALEERVKLWQGYTPAYQEAIISCLRLNNWVKAGVRVDLEDDAVQQGMYQNIIHRLESEVVPDGPWRGYRS</sequence>
<comment type="caution">
    <text evidence="2">The sequence shown here is derived from an EMBL/GenBank/DDBJ whole genome shotgun (WGS) entry which is preliminary data.</text>
</comment>
<evidence type="ECO:0000259" key="1">
    <source>
        <dbReference type="Pfam" id="PF24476"/>
    </source>
</evidence>
<evidence type="ECO:0000313" key="3">
    <source>
        <dbReference type="Proteomes" id="UP001302126"/>
    </source>
</evidence>
<evidence type="ECO:0000313" key="2">
    <source>
        <dbReference type="EMBL" id="KAK4185065.1"/>
    </source>
</evidence>
<dbReference type="AlphaFoldDB" id="A0AAN7AGM0"/>
<proteinExistence type="predicted"/>
<dbReference type="Proteomes" id="UP001302126">
    <property type="component" value="Unassembled WGS sequence"/>
</dbReference>
<gene>
    <name evidence="2" type="ORF">QBC35DRAFT_31080</name>
</gene>
<dbReference type="EMBL" id="MU864463">
    <property type="protein sequence ID" value="KAK4185065.1"/>
    <property type="molecule type" value="Genomic_DNA"/>
</dbReference>
<organism evidence="2 3">
    <name type="scientific">Podospora australis</name>
    <dbReference type="NCBI Taxonomy" id="1536484"/>
    <lineage>
        <taxon>Eukaryota</taxon>
        <taxon>Fungi</taxon>
        <taxon>Dikarya</taxon>
        <taxon>Ascomycota</taxon>
        <taxon>Pezizomycotina</taxon>
        <taxon>Sordariomycetes</taxon>
        <taxon>Sordariomycetidae</taxon>
        <taxon>Sordariales</taxon>
        <taxon>Podosporaceae</taxon>
        <taxon>Podospora</taxon>
    </lineage>
</organism>
<reference evidence="2" key="2">
    <citation type="submission" date="2023-05" db="EMBL/GenBank/DDBJ databases">
        <authorList>
            <consortium name="Lawrence Berkeley National Laboratory"/>
            <person name="Steindorff A."/>
            <person name="Hensen N."/>
            <person name="Bonometti L."/>
            <person name="Westerberg I."/>
            <person name="Brannstrom I.O."/>
            <person name="Guillou S."/>
            <person name="Cros-Aarteil S."/>
            <person name="Calhoun S."/>
            <person name="Haridas S."/>
            <person name="Kuo A."/>
            <person name="Mondo S."/>
            <person name="Pangilinan J."/>
            <person name="Riley R."/>
            <person name="Labutti K."/>
            <person name="Andreopoulos B."/>
            <person name="Lipzen A."/>
            <person name="Chen C."/>
            <person name="Yanf M."/>
            <person name="Daum C."/>
            <person name="Ng V."/>
            <person name="Clum A."/>
            <person name="Ohm R."/>
            <person name="Martin F."/>
            <person name="Silar P."/>
            <person name="Natvig D."/>
            <person name="Lalanne C."/>
            <person name="Gautier V."/>
            <person name="Ament-Velasquez S.L."/>
            <person name="Kruys A."/>
            <person name="Hutchinson M.I."/>
            <person name="Powell A.J."/>
            <person name="Barry K."/>
            <person name="Miller A.N."/>
            <person name="Grigoriev I.V."/>
            <person name="Debuchy R."/>
            <person name="Gladieux P."/>
            <person name="Thoren M.H."/>
            <person name="Johannesson H."/>
        </authorList>
    </citation>
    <scope>NUCLEOTIDE SEQUENCE</scope>
    <source>
        <strain evidence="2">PSN309</strain>
    </source>
</reference>
<dbReference type="PANTHER" id="PTHR35186">
    <property type="entry name" value="ANK_REP_REGION DOMAIN-CONTAINING PROTEIN"/>
    <property type="match status" value="1"/>
</dbReference>